<accession>A0A2H1KPU1</accession>
<keyword evidence="3" id="KW-1185">Reference proteome</keyword>
<evidence type="ECO:0000313" key="2">
    <source>
        <dbReference type="EMBL" id="SMY01649.1"/>
    </source>
</evidence>
<proteinExistence type="predicted"/>
<feature type="coiled-coil region" evidence="1">
    <location>
        <begin position="6"/>
        <end position="40"/>
    </location>
</feature>
<dbReference type="Gene3D" id="1.10.287.1490">
    <property type="match status" value="1"/>
</dbReference>
<evidence type="ECO:0000256" key="1">
    <source>
        <dbReference type="SAM" id="Coils"/>
    </source>
</evidence>
<evidence type="ECO:0000313" key="3">
    <source>
        <dbReference type="Proteomes" id="UP000234342"/>
    </source>
</evidence>
<name>A0A2H1KPU1_9MICO</name>
<dbReference type="EMBL" id="FXZE01000024">
    <property type="protein sequence ID" value="SMY01649.1"/>
    <property type="molecule type" value="Genomic_DNA"/>
</dbReference>
<dbReference type="AlphaFoldDB" id="A0A2H1KPU1"/>
<dbReference type="Proteomes" id="UP000234342">
    <property type="component" value="Unassembled WGS sequence"/>
</dbReference>
<sequence length="201" mass="23238">MHETEVARLKRLLNEATAREDRLESRLAAARERIETTRTKMRRQAVKHRKRERHAQRAIIDRVHTLVATRDRLASVTADLEAAASNQNDRTDLEIAAQQIVDLQKRLATVTDRHQALTGQHTELRDRYAALVSDYNKAVDSLNDLARDRQRFRPVIEAWDTLVGRLAKSAKTTTLSAGDREIVRMWATWQTGRDRRRRTGQ</sequence>
<keyword evidence="1" id="KW-0175">Coiled coil</keyword>
<dbReference type="RefSeq" id="WP_101644614.1">
    <property type="nucleotide sequence ID" value="NZ_FXZE01000024.1"/>
</dbReference>
<gene>
    <name evidence="2" type="ORF">BANT10_03300</name>
</gene>
<protein>
    <submittedName>
        <fullName evidence="2">Uncharacterized protein</fullName>
    </submittedName>
</protein>
<reference evidence="3" key="1">
    <citation type="submission" date="2017-03" db="EMBL/GenBank/DDBJ databases">
        <authorList>
            <person name="Monnet C."/>
        </authorList>
    </citation>
    <scope>NUCLEOTIDE SEQUENCE [LARGE SCALE GENOMIC DNA]</scope>
    <source>
        <strain evidence="3">P10</strain>
    </source>
</reference>
<organism evidence="2 3">
    <name type="scientific">Brevibacterium antiquum</name>
    <dbReference type="NCBI Taxonomy" id="234835"/>
    <lineage>
        <taxon>Bacteria</taxon>
        <taxon>Bacillati</taxon>
        <taxon>Actinomycetota</taxon>
        <taxon>Actinomycetes</taxon>
        <taxon>Micrococcales</taxon>
        <taxon>Brevibacteriaceae</taxon>
        <taxon>Brevibacterium</taxon>
    </lineage>
</organism>